<dbReference type="STRING" id="482461.SAMN05216244_0364"/>
<accession>A0A1G9M1X2</accession>
<evidence type="ECO:0008006" key="3">
    <source>
        <dbReference type="Google" id="ProtNLM"/>
    </source>
</evidence>
<organism evidence="1 2">
    <name type="scientific">Sediminibacillus halophilus</name>
    <dbReference type="NCBI Taxonomy" id="482461"/>
    <lineage>
        <taxon>Bacteria</taxon>
        <taxon>Bacillati</taxon>
        <taxon>Bacillota</taxon>
        <taxon>Bacilli</taxon>
        <taxon>Bacillales</taxon>
        <taxon>Bacillaceae</taxon>
        <taxon>Sediminibacillus</taxon>
    </lineage>
</organism>
<keyword evidence="2" id="KW-1185">Reference proteome</keyword>
<evidence type="ECO:0000313" key="1">
    <source>
        <dbReference type="EMBL" id="SDL67715.1"/>
    </source>
</evidence>
<dbReference type="Pfam" id="PF10720">
    <property type="entry name" value="DUF2515"/>
    <property type="match status" value="1"/>
</dbReference>
<dbReference type="AlphaFoldDB" id="A0A1G9M1X2"/>
<dbReference type="Proteomes" id="UP000182347">
    <property type="component" value="Unassembled WGS sequence"/>
</dbReference>
<dbReference type="RefSeq" id="WP_074597169.1">
    <property type="nucleotide sequence ID" value="NZ_FNHF01000001.1"/>
</dbReference>
<proteinExistence type="predicted"/>
<gene>
    <name evidence="1" type="ORF">SAMN05216244_0364</name>
</gene>
<reference evidence="2" key="1">
    <citation type="submission" date="2016-10" db="EMBL/GenBank/DDBJ databases">
        <authorList>
            <person name="Varghese N."/>
            <person name="Submissions S."/>
        </authorList>
    </citation>
    <scope>NUCLEOTIDE SEQUENCE [LARGE SCALE GENOMIC DNA]</scope>
    <source>
        <strain evidence="2">CGMCC 1.6199</strain>
    </source>
</reference>
<dbReference type="InterPro" id="IPR019658">
    <property type="entry name" value="DUF2515"/>
</dbReference>
<dbReference type="EMBL" id="FNHF01000001">
    <property type="protein sequence ID" value="SDL67715.1"/>
    <property type="molecule type" value="Genomic_DNA"/>
</dbReference>
<protein>
    <recommendedName>
        <fullName evidence="3">DUF2515 domain-containing protein</fullName>
    </recommendedName>
</protein>
<evidence type="ECO:0000313" key="2">
    <source>
        <dbReference type="Proteomes" id="UP000182347"/>
    </source>
</evidence>
<name>A0A1G9M1X2_9BACI</name>
<dbReference type="OrthoDB" id="2690514at2"/>
<sequence>MWKEQQELVRYVDSASRRANVDNVARTKAYLAYYNRHPEITWSLLASMVSRNAGWNITDLYTPVMAGLLPERTRKRLFSTYERANWLIFSDAYPQLLIYQFSKEQGAPLFHLLQQFNVSLYMRREWNHFWESENGYRLMQAQIINEQNIVQRPVIEHPYFRKKVFMRLPYLAEDFFLLSAVLFPKHKGSVIGSYVYDFSNLSKRILLGKTLAAKLFDPSNFSNILDFANTVEPTGSRSEYEDFLEINQPTFRAPDLRTIIKPIKHQDTIREDWSVNGGIKSEWLIPVEVTENDSTFEHFYRKRRMLSRIWQVKQAIWT</sequence>